<evidence type="ECO:0000313" key="2">
    <source>
        <dbReference type="Proteomes" id="UP001157502"/>
    </source>
</evidence>
<dbReference type="Proteomes" id="UP001157502">
    <property type="component" value="Chromosome 19"/>
</dbReference>
<reference evidence="1" key="1">
    <citation type="submission" date="2021-05" db="EMBL/GenBank/DDBJ databases">
        <authorList>
            <person name="Pan Q."/>
            <person name="Jouanno E."/>
            <person name="Zahm M."/>
            <person name="Klopp C."/>
            <person name="Cabau C."/>
            <person name="Louis A."/>
            <person name="Berthelot C."/>
            <person name="Parey E."/>
            <person name="Roest Crollius H."/>
            <person name="Montfort J."/>
            <person name="Robinson-Rechavi M."/>
            <person name="Bouchez O."/>
            <person name="Lampietro C."/>
            <person name="Lopez Roques C."/>
            <person name="Donnadieu C."/>
            <person name="Postlethwait J."/>
            <person name="Bobe J."/>
            <person name="Dillon D."/>
            <person name="Chandos A."/>
            <person name="von Hippel F."/>
            <person name="Guiguen Y."/>
        </authorList>
    </citation>
    <scope>NUCLEOTIDE SEQUENCE</scope>
    <source>
        <strain evidence="1">YG-Jan2019</strain>
    </source>
</reference>
<comment type="caution">
    <text evidence="1">The sequence shown here is derived from an EMBL/GenBank/DDBJ whole genome shotgun (WGS) entry which is preliminary data.</text>
</comment>
<gene>
    <name evidence="1" type="ORF">DPEC_G00228660</name>
</gene>
<organism evidence="1 2">
    <name type="scientific">Dallia pectoralis</name>
    <name type="common">Alaska blackfish</name>
    <dbReference type="NCBI Taxonomy" id="75939"/>
    <lineage>
        <taxon>Eukaryota</taxon>
        <taxon>Metazoa</taxon>
        <taxon>Chordata</taxon>
        <taxon>Craniata</taxon>
        <taxon>Vertebrata</taxon>
        <taxon>Euteleostomi</taxon>
        <taxon>Actinopterygii</taxon>
        <taxon>Neopterygii</taxon>
        <taxon>Teleostei</taxon>
        <taxon>Protacanthopterygii</taxon>
        <taxon>Esociformes</taxon>
        <taxon>Umbridae</taxon>
        <taxon>Dallia</taxon>
    </lineage>
</organism>
<proteinExistence type="predicted"/>
<keyword evidence="2" id="KW-1185">Reference proteome</keyword>
<sequence length="712" mass="78148">MDLPCIEWQKRVQQKWNRLTPDQNQRFVSLLDIDEIFDFGLSQVSTEDTEFLSSISNRHPIRKDPEQATRCKEKGNASFKARDYTAASLLYSQGVCHASMSSEQLSLCYANRSAALFHLQLYKECLDNIDMALKHGYPGHLQHKLQSRRTQCLNHLPRQGAGVNDEGVFSGTGQAKLPDSRQHENRNGPVSCLSPRVSVCFSPEKGRHLVATEGIAAGEVIVTDCAYSCVLIPGMEGGGLFGTEEKICHLCLREGLSPLPCEGCCYARYCSEGCRRAAWEWHHRWECPIGAELRAAGVMSQLALRVGLKAGLEKVLKARGPTGDKDSSNQPVRDELCINNASSKTVPEKILPEEDSDGPSARYHGDCYLSIYHLQPHPGGHAPSLRYLWSITVATLCLQLSKTGPPTSWKRGGACENKELHGQVQEDKSGVRILELSLLGSVVLRHLLQLQCNAQAVSRLRDTGELSAVQSSQEEVLHCYGPHSSRMGLCERRRLLQEQYLFLCNCPACCREQGEGPAGGVGVATKGAHLLCGRCHGPVKQGSADGRGLCVCTRSSCGLRLSYSELDQKLQKVKVQLQQAVDLLETDKPDQSVRLLQKTASEAAVFLTETHPVQGQLADALARAYATMGEWQMAAAQLERSVVAICSQYGEDSIEVGRQLFKLAQLHFNGGCPGPSLSVIPRARRLLSLHSGPQCPEVQELQAMEDCLQGAL</sequence>
<name>A0ACC2G1C5_DALPE</name>
<dbReference type="EMBL" id="CM055746">
    <property type="protein sequence ID" value="KAJ7997407.1"/>
    <property type="molecule type" value="Genomic_DNA"/>
</dbReference>
<accession>A0ACC2G1C5</accession>
<evidence type="ECO:0000313" key="1">
    <source>
        <dbReference type="EMBL" id="KAJ7997407.1"/>
    </source>
</evidence>
<protein>
    <submittedName>
        <fullName evidence="1">Uncharacterized protein</fullName>
    </submittedName>
</protein>